<dbReference type="PATRIC" id="fig|795797.18.peg.643"/>
<dbReference type="GO" id="GO:0016151">
    <property type="term" value="F:nickel cation binding"/>
    <property type="evidence" value="ECO:0007669"/>
    <property type="project" value="InterPro"/>
</dbReference>
<dbReference type="GeneID" id="9418443"/>
<evidence type="ECO:0000313" key="8">
    <source>
        <dbReference type="Proteomes" id="UP000000390"/>
    </source>
</evidence>
<dbReference type="GO" id="GO:0005737">
    <property type="term" value="C:cytoplasm"/>
    <property type="evidence" value="ECO:0007669"/>
    <property type="project" value="UniProtKB-SubCell"/>
</dbReference>
<dbReference type="EMBL" id="CP002062">
    <property type="protein sequence ID" value="ADJ14036.1"/>
    <property type="molecule type" value="Genomic_DNA"/>
</dbReference>
<keyword evidence="9" id="KW-1185">Reference proteome</keyword>
<proteinExistence type="inferred from homology"/>
<evidence type="ECO:0000259" key="5">
    <source>
        <dbReference type="SMART" id="SM00988"/>
    </source>
</evidence>
<dbReference type="EMBL" id="AOHV01000042">
    <property type="protein sequence ID" value="ELY33920.1"/>
    <property type="molecule type" value="Genomic_DNA"/>
</dbReference>
<name>D8J7E1_HALJB</name>
<dbReference type="Proteomes" id="UP000000390">
    <property type="component" value="Chromosome"/>
</dbReference>
<evidence type="ECO:0000256" key="3">
    <source>
        <dbReference type="ARBA" id="ARBA00022596"/>
    </source>
</evidence>
<dbReference type="AlphaFoldDB" id="D8J7E1"/>
<protein>
    <submittedName>
        <fullName evidence="6">Urease accessory protein UreE</fullName>
    </submittedName>
</protein>
<dbReference type="STRING" id="795797.HacjB3_03215"/>
<dbReference type="GO" id="GO:0019627">
    <property type="term" value="P:urea metabolic process"/>
    <property type="evidence" value="ECO:0007669"/>
    <property type="project" value="InterPro"/>
</dbReference>
<evidence type="ECO:0000313" key="9">
    <source>
        <dbReference type="Proteomes" id="UP000011645"/>
    </source>
</evidence>
<organism evidence="6 8">
    <name type="scientific">Halalkalicoccus jeotgali (strain DSM 18796 / CECT 7217 / JCM 14584 / KCTC 4019 / B3)</name>
    <dbReference type="NCBI Taxonomy" id="795797"/>
    <lineage>
        <taxon>Archaea</taxon>
        <taxon>Methanobacteriati</taxon>
        <taxon>Methanobacteriota</taxon>
        <taxon>Stenosarchaea group</taxon>
        <taxon>Halobacteria</taxon>
        <taxon>Halobacteriales</taxon>
        <taxon>Halococcaceae</taxon>
        <taxon>Halalkalicoccus</taxon>
    </lineage>
</organism>
<dbReference type="Pfam" id="PF05194">
    <property type="entry name" value="UreE_C"/>
    <property type="match status" value="1"/>
</dbReference>
<evidence type="ECO:0000256" key="2">
    <source>
        <dbReference type="ARBA" id="ARBA00022490"/>
    </source>
</evidence>
<dbReference type="GO" id="GO:0065003">
    <property type="term" value="P:protein-containing complex assembly"/>
    <property type="evidence" value="ECO:0007669"/>
    <property type="project" value="InterPro"/>
</dbReference>
<dbReference type="SMART" id="SM00988">
    <property type="entry name" value="UreE_N"/>
    <property type="match status" value="1"/>
</dbReference>
<keyword evidence="3" id="KW-0533">Nickel</keyword>
<keyword evidence="2" id="KW-0963">Cytoplasm</keyword>
<dbReference type="RefSeq" id="WP_008418066.1">
    <property type="nucleotide sequence ID" value="NC_014297.1"/>
</dbReference>
<feature type="domain" description="UreE urease accessory N-terminal" evidence="5">
    <location>
        <begin position="7"/>
        <end position="75"/>
    </location>
</feature>
<comment type="subcellular location">
    <subcellularLocation>
        <location evidence="1">Cytoplasm</location>
    </subcellularLocation>
</comment>
<accession>D8J7E1</accession>
<dbReference type="InterPro" id="IPR036118">
    <property type="entry name" value="UreE_N_sf"/>
</dbReference>
<reference evidence="7 9" key="2">
    <citation type="journal article" date="2014" name="PLoS Genet.">
        <title>Phylogenetically driven sequencing of extremely halophilic archaea reveals strategies for static and dynamic osmo-response.</title>
        <authorList>
            <person name="Becker E.A."/>
            <person name="Seitzer P.M."/>
            <person name="Tritt A."/>
            <person name="Larsen D."/>
            <person name="Krusor M."/>
            <person name="Yao A.I."/>
            <person name="Wu D."/>
            <person name="Madern D."/>
            <person name="Eisen J.A."/>
            <person name="Darling A.E."/>
            <person name="Facciotti M.T."/>
        </authorList>
    </citation>
    <scope>NUCLEOTIDE SEQUENCE [LARGE SCALE GENOMIC DNA]</scope>
    <source>
        <strain evidence="7">B3</strain>
        <strain evidence="9">DSM 18796 / CECT 7217 / JCM 14584 / KCTC 4019 / B3</strain>
    </source>
</reference>
<evidence type="ECO:0000256" key="4">
    <source>
        <dbReference type="ARBA" id="ARBA00023186"/>
    </source>
</evidence>
<dbReference type="HAMAP" id="MF_00822">
    <property type="entry name" value="UreE"/>
    <property type="match status" value="1"/>
</dbReference>
<evidence type="ECO:0000313" key="6">
    <source>
        <dbReference type="EMBL" id="ADJ14036.1"/>
    </source>
</evidence>
<evidence type="ECO:0000313" key="7">
    <source>
        <dbReference type="EMBL" id="ELY33920.1"/>
    </source>
</evidence>
<gene>
    <name evidence="6" type="ordered locus">HacjB3_03215</name>
    <name evidence="7" type="ORF">C497_16092</name>
</gene>
<dbReference type="Pfam" id="PF02814">
    <property type="entry name" value="UreE_N"/>
    <property type="match status" value="1"/>
</dbReference>
<sequence length="171" mass="19412">MIVVRETLGTVEELAGKREHHEERGTLERITVDERERNRSRFKTELEDGTELGIVLGDHELSPGDVLVADDERMVVVEFERREVLVVSVPEMNWKEALELGHHMGNQHWELAVRGDELLVPIVGERRLMERTLREELSEGATIGTEAVDPALFDDATADHDHAHGHPHGEH</sequence>
<dbReference type="InterPro" id="IPR012406">
    <property type="entry name" value="UreE"/>
</dbReference>
<dbReference type="InterPro" id="IPR007864">
    <property type="entry name" value="UreE_C_dom"/>
</dbReference>
<dbReference type="KEGG" id="hje:HacjB3_03215"/>
<keyword evidence="4" id="KW-0143">Chaperone</keyword>
<reference evidence="6 8" key="1">
    <citation type="journal article" date="2010" name="J. Bacteriol.">
        <title>Complete genome sequence of Halalkalicoccus jeotgali B3(T), an extremely halophilic archaeon.</title>
        <authorList>
            <person name="Roh S.W."/>
            <person name="Nam Y.D."/>
            <person name="Nam S.H."/>
            <person name="Choi S.H."/>
            <person name="Park H.S."/>
            <person name="Bae J.W."/>
        </authorList>
    </citation>
    <scope>NUCLEOTIDE SEQUENCE [LARGE SCALE GENOMIC DNA]</scope>
    <source>
        <strain evidence="6">B3</strain>
        <strain evidence="8">DSM 18796 / CECT 7217 / JCM 14584 / KCTC 4019 / B3</strain>
    </source>
</reference>
<dbReference type="GO" id="GO:0006457">
    <property type="term" value="P:protein folding"/>
    <property type="evidence" value="ECO:0007669"/>
    <property type="project" value="InterPro"/>
</dbReference>
<dbReference type="OrthoDB" id="241983at2157"/>
<dbReference type="eggNOG" id="arCOG06188">
    <property type="taxonomic scope" value="Archaea"/>
</dbReference>
<dbReference type="Gene3D" id="2.60.260.20">
    <property type="entry name" value="Urease metallochaperone UreE, N-terminal domain"/>
    <property type="match status" value="1"/>
</dbReference>
<dbReference type="Proteomes" id="UP000011645">
    <property type="component" value="Unassembled WGS sequence"/>
</dbReference>
<dbReference type="SUPFAM" id="SSF69287">
    <property type="entry name" value="Urease metallochaperone UreE, N-terminal domain"/>
    <property type="match status" value="1"/>
</dbReference>
<evidence type="ECO:0000256" key="1">
    <source>
        <dbReference type="ARBA" id="ARBA00004496"/>
    </source>
</evidence>
<dbReference type="InterPro" id="IPR004029">
    <property type="entry name" value="UreE_N"/>
</dbReference>
<dbReference type="HOGENOM" id="CLU_095954_0_0_2"/>